<comment type="caution">
    <text evidence="1">The sequence shown here is derived from an EMBL/GenBank/DDBJ whole genome shotgun (WGS) entry which is preliminary data.</text>
</comment>
<accession>A0A5J4PD41</accession>
<evidence type="ECO:0000313" key="1">
    <source>
        <dbReference type="EMBL" id="KAA6307232.1"/>
    </source>
</evidence>
<protein>
    <submittedName>
        <fullName evidence="1">Uncharacterized protein</fullName>
    </submittedName>
</protein>
<organism evidence="1">
    <name type="scientific">termite gut metagenome</name>
    <dbReference type="NCBI Taxonomy" id="433724"/>
    <lineage>
        <taxon>unclassified sequences</taxon>
        <taxon>metagenomes</taxon>
        <taxon>organismal metagenomes</taxon>
    </lineage>
</organism>
<feature type="non-terminal residue" evidence="1">
    <location>
        <position position="1"/>
    </location>
</feature>
<sequence>LIQTSFLNGIETVTRLCEHIGLGEQHRFIGFGFVFHGIYFKFFHLKCKDMLLRCNTKDIRHKITVIHRIFSKKLAIASKKLAIASKKLAIALLGPFPTTALKGAEKCTKKVLKITSKCTGHFFDFRRTKSGEKSKPKERH</sequence>
<proteinExistence type="predicted"/>
<dbReference type="EMBL" id="SNRY01009321">
    <property type="protein sequence ID" value="KAA6307232.1"/>
    <property type="molecule type" value="Genomic_DNA"/>
</dbReference>
<dbReference type="AlphaFoldDB" id="A0A5J4PD41"/>
<reference evidence="1" key="1">
    <citation type="submission" date="2019-03" db="EMBL/GenBank/DDBJ databases">
        <title>Single cell metagenomics reveals metabolic interactions within the superorganism composed of flagellate Streblomastix strix and complex community of Bacteroidetes bacteria on its surface.</title>
        <authorList>
            <person name="Treitli S.C."/>
            <person name="Kolisko M."/>
            <person name="Husnik F."/>
            <person name="Keeling P."/>
            <person name="Hampl V."/>
        </authorList>
    </citation>
    <scope>NUCLEOTIDE SEQUENCE</scope>
    <source>
        <strain evidence="1">STM</strain>
    </source>
</reference>
<name>A0A5J4PD41_9ZZZZ</name>
<gene>
    <name evidence="1" type="ORF">EZS27_041101</name>
</gene>